<feature type="domain" description="Amidase" evidence="1">
    <location>
        <begin position="28"/>
        <end position="415"/>
    </location>
</feature>
<gene>
    <name evidence="2" type="ORF">TH25_19025</name>
</gene>
<dbReference type="InterPro" id="IPR036928">
    <property type="entry name" value="AS_sf"/>
</dbReference>
<organism evidence="2 3">
    <name type="scientific">Thalassospira profundimaris</name>
    <dbReference type="NCBI Taxonomy" id="502049"/>
    <lineage>
        <taxon>Bacteria</taxon>
        <taxon>Pseudomonadati</taxon>
        <taxon>Pseudomonadota</taxon>
        <taxon>Alphaproteobacteria</taxon>
        <taxon>Rhodospirillales</taxon>
        <taxon>Thalassospiraceae</taxon>
        <taxon>Thalassospira</taxon>
    </lineage>
</organism>
<dbReference type="AlphaFoldDB" id="A0A367WU82"/>
<evidence type="ECO:0000259" key="1">
    <source>
        <dbReference type="Pfam" id="PF01425"/>
    </source>
</evidence>
<evidence type="ECO:0000313" key="3">
    <source>
        <dbReference type="Proteomes" id="UP000252517"/>
    </source>
</evidence>
<reference evidence="2 3" key="1">
    <citation type="submission" date="2014-07" db="EMBL/GenBank/DDBJ databases">
        <title>Draft genome sequence of Thalassospira profundimaris S25-3-2.</title>
        <authorList>
            <person name="Lai Q."/>
            <person name="Shao Z."/>
        </authorList>
    </citation>
    <scope>NUCLEOTIDE SEQUENCE [LARGE SCALE GENOMIC DNA]</scope>
    <source>
        <strain evidence="2 3">S25-3-2</strain>
    </source>
</reference>
<dbReference type="GO" id="GO:0016740">
    <property type="term" value="F:transferase activity"/>
    <property type="evidence" value="ECO:0007669"/>
    <property type="project" value="UniProtKB-KW"/>
</dbReference>
<dbReference type="RefSeq" id="WP_114089753.1">
    <property type="nucleotide sequence ID" value="NZ_JPWH01000019.1"/>
</dbReference>
<dbReference type="InterPro" id="IPR000120">
    <property type="entry name" value="Amidase"/>
</dbReference>
<dbReference type="PANTHER" id="PTHR11895:SF176">
    <property type="entry name" value="AMIDASE AMID-RELATED"/>
    <property type="match status" value="1"/>
</dbReference>
<sequence length="427" mass="44742">MGAIIEKAQAAIDKVDQLGDLAGKIFTDFDRERILHDAAHAETLVANAPTPLPLAGLLVSVKDLYDEAGKVTSAASLLLKDRAPAARDCEIIARIKAAGAVPFGRTSMSEFAYSGVGLNPHYGTPGNVFDPDGIPGGSTSGGGLTVALGLVDIALGTDTGGSVRIPAAINGLYGFKASRLRMSGDGIHPLAKSFDTAGPLARDLETTIVAFEVMAGIAVPPASAGKGGALRIGVPVNAFTNDLDDRVKRDFEAICATLRAAGHDLVEIDLGFVADNAVLNKILVSAEAHDIYANDFAKLETCGDPRVLSRMRFADSLSLQDRCDAYARRTDVIARFNAALADVDVMIAPTLAMMAPKISEVEADFDRLNAMMLRNTSYLNLVDACAISLPVPVAGENAPAALMIAGIHGRDFAVLDVARKFDALLQS</sequence>
<dbReference type="OrthoDB" id="7245165at2"/>
<dbReference type="Proteomes" id="UP000252517">
    <property type="component" value="Unassembled WGS sequence"/>
</dbReference>
<keyword evidence="2" id="KW-0808">Transferase</keyword>
<dbReference type="EMBL" id="JPWH01000019">
    <property type="protein sequence ID" value="RCK44759.1"/>
    <property type="molecule type" value="Genomic_DNA"/>
</dbReference>
<dbReference type="Gene3D" id="3.90.1300.10">
    <property type="entry name" value="Amidase signature (AS) domain"/>
    <property type="match status" value="1"/>
</dbReference>
<name>A0A367WU82_9PROT</name>
<dbReference type="Pfam" id="PF01425">
    <property type="entry name" value="Amidase"/>
    <property type="match status" value="1"/>
</dbReference>
<evidence type="ECO:0000313" key="2">
    <source>
        <dbReference type="EMBL" id="RCK44759.1"/>
    </source>
</evidence>
<comment type="caution">
    <text evidence="2">The sequence shown here is derived from an EMBL/GenBank/DDBJ whole genome shotgun (WGS) entry which is preliminary data.</text>
</comment>
<dbReference type="PANTHER" id="PTHR11895">
    <property type="entry name" value="TRANSAMIDASE"/>
    <property type="match status" value="1"/>
</dbReference>
<proteinExistence type="predicted"/>
<accession>A0A367WU82</accession>
<dbReference type="SUPFAM" id="SSF75304">
    <property type="entry name" value="Amidase signature (AS) enzymes"/>
    <property type="match status" value="1"/>
</dbReference>
<protein>
    <submittedName>
        <fullName evidence="2">Glutamyl-tRNA amidotransferase</fullName>
    </submittedName>
</protein>
<dbReference type="InterPro" id="IPR023631">
    <property type="entry name" value="Amidase_dom"/>
</dbReference>